<protein>
    <submittedName>
        <fullName evidence="2">Uncharacterized protein</fullName>
    </submittedName>
</protein>
<dbReference type="HOGENOM" id="CLU_1633097_0_0_6"/>
<evidence type="ECO:0000256" key="1">
    <source>
        <dbReference type="SAM" id="MobiDB-lite"/>
    </source>
</evidence>
<evidence type="ECO:0000313" key="5">
    <source>
        <dbReference type="Proteomes" id="UP001322512"/>
    </source>
</evidence>
<dbReference type="KEGG" id="hel:HELO_2631"/>
<dbReference type="AlphaFoldDB" id="E1V336"/>
<feature type="region of interest" description="Disordered" evidence="1">
    <location>
        <begin position="74"/>
        <end position="140"/>
    </location>
</feature>
<reference evidence="2" key="1">
    <citation type="journal article" date="2010" name="Environ. Microbiol.">
        <title>A blueprint of ectoine metabolism from the genome of the industrial producer Halomonas elongata DSM 2581(T).</title>
        <authorList>
            <person name="Schwibbert K."/>
            <person name="Marin-Sanguino A."/>
            <person name="Bagyan I."/>
            <person name="Heidrich G."/>
            <person name="Lentzen G."/>
            <person name="Seitz H."/>
            <person name="Rampp M."/>
            <person name="Schuster S.C."/>
            <person name="Klenk H.P."/>
            <person name="Pfeiffer F."/>
            <person name="Oesterhelt D."/>
            <person name="Kunte H.J."/>
        </authorList>
    </citation>
    <scope>NUCLEOTIDE SEQUENCE</scope>
    <source>
        <strain evidence="2">Type strain: DSM 2581</strain>
    </source>
</reference>
<feature type="compositionally biased region" description="Polar residues" evidence="1">
    <location>
        <begin position="80"/>
        <end position="98"/>
    </location>
</feature>
<gene>
    <name evidence="2" type="ordered locus">HELO_2631</name>
    <name evidence="3" type="ORF">SR933_07165</name>
</gene>
<dbReference type="Proteomes" id="UP001322512">
    <property type="component" value="Chromosome"/>
</dbReference>
<feature type="compositionally biased region" description="Polar residues" evidence="1">
    <location>
        <begin position="122"/>
        <end position="139"/>
    </location>
</feature>
<dbReference type="GeneID" id="91009952"/>
<dbReference type="RefSeq" id="WP_013332387.1">
    <property type="nucleotide sequence ID" value="NC_014532.2"/>
</dbReference>
<keyword evidence="5" id="KW-1185">Reference proteome</keyword>
<evidence type="ECO:0000313" key="2">
    <source>
        <dbReference type="EMBL" id="CBV42515.1"/>
    </source>
</evidence>
<feature type="region of interest" description="Disordered" evidence="1">
    <location>
        <begin position="1"/>
        <end position="39"/>
    </location>
</feature>
<dbReference type="Proteomes" id="UP000008707">
    <property type="component" value="Chromosome"/>
</dbReference>
<name>E1V336_HALED</name>
<dbReference type="STRING" id="768066.HELO_2631"/>
<reference evidence="2" key="2">
    <citation type="submission" date="2010-05" db="EMBL/GenBank/DDBJ databases">
        <title>Revision and reannotation of the Halomonas elongata DSM 2581(T) genome.</title>
        <authorList>
            <person name="Pfeiffer F."/>
            <person name="Bagyan I."/>
            <person name="Alfaro-Espinoza G."/>
            <person name="Zamora-Lagos M.A."/>
            <person name="Habermann B."/>
            <person name="Oesterhelt D."/>
            <person name="Kunte H.J."/>
        </authorList>
    </citation>
    <scope>NUCLEOTIDE SEQUENCE</scope>
    <source>
        <strain evidence="2">Type strain: DSM 2581</strain>
    </source>
</reference>
<reference evidence="4" key="3">
    <citation type="journal article" date="2011" name="Environ. Microbiol.">
        <title>A blueprint of ectoine metabolism from the genome of the industrial producer Halomonas elongata DSM 2581(T).</title>
        <authorList>
            <person name="Schwibbert K."/>
            <person name="Marin-Sanguino A."/>
            <person name="Bagyan I."/>
            <person name="Heidrich G."/>
            <person name="Lentzen G."/>
            <person name="Seitz H."/>
            <person name="Rampp M."/>
            <person name="Schuster S.C."/>
            <person name="Klenk H.P."/>
            <person name="Pfeiffer F."/>
            <person name="Oesterhelt D."/>
            <person name="Kunte H.J."/>
        </authorList>
    </citation>
    <scope>NUCLEOTIDE SEQUENCE [LARGE SCALE GENOMIC DNA]</scope>
    <source>
        <strain evidence="4">ATCC 33173 / DSM 2581 / NBRC 15536 / NCIMB 2198 / 1H9</strain>
    </source>
</reference>
<accession>E1V336</accession>
<sequence length="162" mass="17520">MASYQNTLGINLPGPSASQTAETYVDPQAAFRGDQGASDTIGRLSRAQWEDWKTRFRPYIDSLANAATRNEAAQDAATMAQESMDTAYDNSAQAQDMQRQGMGLQVSQAQRGADQRRRALQKTASMVSAGNQARMSAQDRQSKILAGGMGLSSIPDKILESQ</sequence>
<dbReference type="EMBL" id="FN869568">
    <property type="protein sequence ID" value="CBV42515.1"/>
    <property type="molecule type" value="Genomic_DNA"/>
</dbReference>
<dbReference type="EMBL" id="CP139472">
    <property type="protein sequence ID" value="WPU48662.1"/>
    <property type="molecule type" value="Genomic_DNA"/>
</dbReference>
<evidence type="ECO:0000313" key="3">
    <source>
        <dbReference type="EMBL" id="WPU48662.1"/>
    </source>
</evidence>
<reference evidence="3 5" key="4">
    <citation type="submission" date="2023-11" db="EMBL/GenBank/DDBJ databases">
        <title>MicrobeMod: A computational toolkit for identifying prokaryotic methylation and restriction-modification with nanopore sequencing.</title>
        <authorList>
            <person name="Crits-Christoph A."/>
            <person name="Kang S.C."/>
            <person name="Lee H."/>
            <person name="Ostrov N."/>
        </authorList>
    </citation>
    <scope>NUCLEOTIDE SEQUENCE [LARGE SCALE GENOMIC DNA]</scope>
    <source>
        <strain evidence="3 5">ATCC 33173</strain>
    </source>
</reference>
<proteinExistence type="predicted"/>
<organism evidence="2 4">
    <name type="scientific">Halomonas elongata (strain ATCC 33173 / DSM 2581 / NBRC 15536 / NCIMB 2198 / 1H9)</name>
    <dbReference type="NCBI Taxonomy" id="768066"/>
    <lineage>
        <taxon>Bacteria</taxon>
        <taxon>Pseudomonadati</taxon>
        <taxon>Pseudomonadota</taxon>
        <taxon>Gammaproteobacteria</taxon>
        <taxon>Oceanospirillales</taxon>
        <taxon>Halomonadaceae</taxon>
        <taxon>Halomonas</taxon>
    </lineage>
</organism>
<evidence type="ECO:0000313" key="4">
    <source>
        <dbReference type="Proteomes" id="UP000008707"/>
    </source>
</evidence>